<evidence type="ECO:0000313" key="7">
    <source>
        <dbReference type="EMBL" id="CAB9510975.1"/>
    </source>
</evidence>
<dbReference type="SUPFAM" id="SSF144232">
    <property type="entry name" value="HIT/MYND zinc finger-like"/>
    <property type="match status" value="1"/>
</dbReference>
<evidence type="ECO:0000256" key="3">
    <source>
        <dbReference type="ARBA" id="ARBA00022833"/>
    </source>
</evidence>
<feature type="compositionally biased region" description="Basic residues" evidence="5">
    <location>
        <begin position="1"/>
        <end position="11"/>
    </location>
</feature>
<gene>
    <name evidence="7" type="ORF">SEMRO_461_G147860.1</name>
</gene>
<feature type="region of interest" description="Disordered" evidence="5">
    <location>
        <begin position="1"/>
        <end position="22"/>
    </location>
</feature>
<reference evidence="7" key="1">
    <citation type="submission" date="2020-06" db="EMBL/GenBank/DDBJ databases">
        <authorList>
            <consortium name="Plant Systems Biology data submission"/>
        </authorList>
    </citation>
    <scope>NUCLEOTIDE SEQUENCE</scope>
    <source>
        <strain evidence="7">D6</strain>
    </source>
</reference>
<evidence type="ECO:0000256" key="5">
    <source>
        <dbReference type="SAM" id="MobiDB-lite"/>
    </source>
</evidence>
<evidence type="ECO:0000256" key="1">
    <source>
        <dbReference type="ARBA" id="ARBA00022723"/>
    </source>
</evidence>
<dbReference type="AlphaFoldDB" id="A0A9N8DZ45"/>
<evidence type="ECO:0000259" key="6">
    <source>
        <dbReference type="PROSITE" id="PS50865"/>
    </source>
</evidence>
<dbReference type="GO" id="GO:0008270">
    <property type="term" value="F:zinc ion binding"/>
    <property type="evidence" value="ECO:0007669"/>
    <property type="project" value="UniProtKB-KW"/>
</dbReference>
<dbReference type="EMBL" id="CAICTM010000460">
    <property type="protein sequence ID" value="CAB9510975.1"/>
    <property type="molecule type" value="Genomic_DNA"/>
</dbReference>
<dbReference type="PROSITE" id="PS50865">
    <property type="entry name" value="ZF_MYND_2"/>
    <property type="match status" value="1"/>
</dbReference>
<keyword evidence="3" id="KW-0862">Zinc</keyword>
<organism evidence="7 8">
    <name type="scientific">Seminavis robusta</name>
    <dbReference type="NCBI Taxonomy" id="568900"/>
    <lineage>
        <taxon>Eukaryota</taxon>
        <taxon>Sar</taxon>
        <taxon>Stramenopiles</taxon>
        <taxon>Ochrophyta</taxon>
        <taxon>Bacillariophyta</taxon>
        <taxon>Bacillariophyceae</taxon>
        <taxon>Bacillariophycidae</taxon>
        <taxon>Naviculales</taxon>
        <taxon>Naviculaceae</taxon>
        <taxon>Seminavis</taxon>
    </lineage>
</organism>
<proteinExistence type="predicted"/>
<protein>
    <recommendedName>
        <fullName evidence="6">MYND-type domain-containing protein</fullName>
    </recommendedName>
</protein>
<accession>A0A9N8DZ45</accession>
<feature type="domain" description="MYND-type" evidence="6">
    <location>
        <begin position="488"/>
        <end position="527"/>
    </location>
</feature>
<comment type="caution">
    <text evidence="7">The sequence shown here is derived from an EMBL/GenBank/DDBJ whole genome shotgun (WGS) entry which is preliminary data.</text>
</comment>
<dbReference type="OrthoDB" id="341421at2759"/>
<keyword evidence="1" id="KW-0479">Metal-binding</keyword>
<keyword evidence="8" id="KW-1185">Reference proteome</keyword>
<evidence type="ECO:0000313" key="8">
    <source>
        <dbReference type="Proteomes" id="UP001153069"/>
    </source>
</evidence>
<dbReference type="Proteomes" id="UP001153069">
    <property type="component" value="Unassembled WGS sequence"/>
</dbReference>
<keyword evidence="2 4" id="KW-0863">Zinc-finger</keyword>
<evidence type="ECO:0000256" key="4">
    <source>
        <dbReference type="PROSITE-ProRule" id="PRU00134"/>
    </source>
</evidence>
<evidence type="ECO:0000256" key="2">
    <source>
        <dbReference type="ARBA" id="ARBA00022771"/>
    </source>
</evidence>
<sequence>MGKKSKKKGPGKKTCASKKGGNADNNRFGKAHPVFFDFCTMLATEKNNAKAKVLLNSFCEAIEPPMMPRELCDLYMRFVSRMNGWHPGRVTIFTLYFNSVYSELEKYQSGGSKPVEEEDKRFLLEIASADSEPALLVTNALYLMGHIEYTIEANVGEACSFMSTVISACDAATKEERSRKIPFLLHPNWKTVNDCLEWMRHSAEAYLMAMRQPAENSLSDPQPAVEEDAIVSVADTTTGEKPTAKEDSFVEVAGVGVEDAIDAVTDTTTGVAQDLVDFATGLTNQENLKAVRLFAILRSVAERDVSSVSCRELQDVSMELVTFLDADKWHSTRVFFFFHYCNNMRLATDENYKLATEEDKRFLRGIVRSADSEPAFFVAHALYLLGAIEVEQERNVDGMCHYTNHAIMTCDAAKDEEKLRTLTILPPTAAFQEPRYNETVADHLVALRALSVSLLQRARSDDMKQKLVQLYSLDQKVASAAIVPGDQCDGCGGTEAKPMRVCERCLRTYYCSRHCQKMHWIEHQKLCRQQGEFRVGDLAITRQPFGSSRFGGVCHIVSPVPNCEGEWVVSDTTTENTCILSADKLRVHSYFVRGLTEENALEELD</sequence>
<dbReference type="PROSITE" id="PS01360">
    <property type="entry name" value="ZF_MYND_1"/>
    <property type="match status" value="1"/>
</dbReference>
<dbReference type="Gene3D" id="6.10.140.2220">
    <property type="match status" value="1"/>
</dbReference>
<name>A0A9N8DZ45_9STRA</name>
<dbReference type="InterPro" id="IPR002893">
    <property type="entry name" value="Znf_MYND"/>
</dbReference>
<dbReference type="Pfam" id="PF01753">
    <property type="entry name" value="zf-MYND"/>
    <property type="match status" value="1"/>
</dbReference>